<protein>
    <submittedName>
        <fullName evidence="2">Metal-dependent hydrolase</fullName>
    </submittedName>
</protein>
<dbReference type="AlphaFoldDB" id="A0AAU8N1M0"/>
<dbReference type="PANTHER" id="PTHR35531">
    <property type="entry name" value="INNER MEMBRANE PROTEIN YBCI-RELATED"/>
    <property type="match status" value="1"/>
</dbReference>
<keyword evidence="1" id="KW-0812">Transmembrane</keyword>
<reference evidence="2" key="1">
    <citation type="submission" date="2024-06" db="EMBL/GenBank/DDBJ databases">
        <authorList>
            <person name="Li S."/>
        </authorList>
    </citation>
    <scope>NUCLEOTIDE SEQUENCE</scope>
    <source>
        <strain evidence="2">SR10</strain>
    </source>
</reference>
<name>A0AAU8N1M0_9GAMM</name>
<evidence type="ECO:0000313" key="2">
    <source>
        <dbReference type="EMBL" id="XCO77384.1"/>
    </source>
</evidence>
<dbReference type="EMBL" id="CP159925">
    <property type="protein sequence ID" value="XCO77384.1"/>
    <property type="molecule type" value="Genomic_DNA"/>
</dbReference>
<feature type="transmembrane region" description="Helical" evidence="1">
    <location>
        <begin position="88"/>
        <end position="116"/>
    </location>
</feature>
<proteinExistence type="predicted"/>
<keyword evidence="1" id="KW-0472">Membrane</keyword>
<accession>A0AAU8N1M0</accession>
<feature type="transmembrane region" description="Helical" evidence="1">
    <location>
        <begin position="63"/>
        <end position="81"/>
    </location>
</feature>
<keyword evidence="1" id="KW-1133">Transmembrane helix</keyword>
<dbReference type="PANTHER" id="PTHR35531:SF1">
    <property type="entry name" value="INNER MEMBRANE PROTEIN YBCI-RELATED"/>
    <property type="match status" value="1"/>
</dbReference>
<dbReference type="GO" id="GO:0016787">
    <property type="term" value="F:hydrolase activity"/>
    <property type="evidence" value="ECO:0007669"/>
    <property type="project" value="UniProtKB-KW"/>
</dbReference>
<dbReference type="InterPro" id="IPR007404">
    <property type="entry name" value="YdjM-like"/>
</dbReference>
<gene>
    <name evidence="2" type="ORF">ABU614_11555</name>
</gene>
<organism evidence="2">
    <name type="scientific">Lysobacter firmicutimachus</name>
    <dbReference type="NCBI Taxonomy" id="1792846"/>
    <lineage>
        <taxon>Bacteria</taxon>
        <taxon>Pseudomonadati</taxon>
        <taxon>Pseudomonadota</taxon>
        <taxon>Gammaproteobacteria</taxon>
        <taxon>Lysobacterales</taxon>
        <taxon>Lysobacteraceae</taxon>
        <taxon>Lysobacter</taxon>
    </lineage>
</organism>
<evidence type="ECO:0000256" key="1">
    <source>
        <dbReference type="SAM" id="Phobius"/>
    </source>
</evidence>
<sequence>MPTVMTHAAVPLALGLALGARAIPPRLLVAGALAAMLPDADVVAFKLGIAYADGFGHRGASHSFAFAALIAALGALAAPWLRAPPWRAAAWLFLCTVSHPLLDALTNGGLGVALYWPWSEQRLFAPWRPIEVSPIGARFFSLRGLQVLWSEARWIVLPAFALGLCGAALRRWTAPRAEATP</sequence>
<keyword evidence="2" id="KW-0378">Hydrolase</keyword>
<dbReference type="Pfam" id="PF04307">
    <property type="entry name" value="YdjM"/>
    <property type="match status" value="1"/>
</dbReference>
<dbReference type="RefSeq" id="WP_363800722.1">
    <property type="nucleotide sequence ID" value="NZ_CP159925.1"/>
</dbReference>